<dbReference type="Proteomes" id="UP000717996">
    <property type="component" value="Unassembled WGS sequence"/>
</dbReference>
<evidence type="ECO:0000256" key="1">
    <source>
        <dbReference type="ARBA" id="ARBA00001946"/>
    </source>
</evidence>
<dbReference type="Gene3D" id="3.90.80.10">
    <property type="entry name" value="Inorganic pyrophosphatase"/>
    <property type="match status" value="1"/>
</dbReference>
<feature type="compositionally biased region" description="Polar residues" evidence="8">
    <location>
        <begin position="923"/>
        <end position="935"/>
    </location>
</feature>
<comment type="caution">
    <text evidence="9">The sequence shown here is derived from an EMBL/GenBank/DDBJ whole genome shotgun (WGS) entry which is preliminary data.</text>
</comment>
<comment type="cofactor">
    <cofactor evidence="1">
        <name>Mg(2+)</name>
        <dbReference type="ChEBI" id="CHEBI:18420"/>
    </cofactor>
</comment>
<keyword evidence="6" id="KW-0378">Hydrolase</keyword>
<dbReference type="GO" id="GO:0006796">
    <property type="term" value="P:phosphate-containing compound metabolic process"/>
    <property type="evidence" value="ECO:0007669"/>
    <property type="project" value="InterPro"/>
</dbReference>
<proteinExistence type="inferred from homology"/>
<dbReference type="InterPro" id="IPR049150">
    <property type="entry name" value="EFR3_HEAT-like_rpt"/>
</dbReference>
<dbReference type="InterPro" id="IPR008162">
    <property type="entry name" value="Pyrophosphatase"/>
</dbReference>
<dbReference type="InterPro" id="IPR039786">
    <property type="entry name" value="EFR3"/>
</dbReference>
<comment type="similarity">
    <text evidence="2">Belongs to the PPase family.</text>
</comment>
<dbReference type="Pfam" id="PF21072">
    <property type="entry name" value="EFR3"/>
    <property type="match status" value="1"/>
</dbReference>
<dbReference type="CDD" id="cd00412">
    <property type="entry name" value="pyrophosphatase"/>
    <property type="match status" value="1"/>
</dbReference>
<dbReference type="InterPro" id="IPR036649">
    <property type="entry name" value="Pyrophosphatase_sf"/>
</dbReference>
<reference evidence="9" key="1">
    <citation type="journal article" date="2020" name="Microb. Genom.">
        <title>Genetic diversity of clinical and environmental Mucorales isolates obtained from an investigation of mucormycosis cases among solid organ transplant recipients.</title>
        <authorList>
            <person name="Nguyen M.H."/>
            <person name="Kaul D."/>
            <person name="Muto C."/>
            <person name="Cheng S.J."/>
            <person name="Richter R.A."/>
            <person name="Bruno V.M."/>
            <person name="Liu G."/>
            <person name="Beyhan S."/>
            <person name="Sundermann A.J."/>
            <person name="Mounaud S."/>
            <person name="Pasculle A.W."/>
            <person name="Nierman W.C."/>
            <person name="Driscoll E."/>
            <person name="Cumbie R."/>
            <person name="Clancy C.J."/>
            <person name="Dupont C.L."/>
        </authorList>
    </citation>
    <scope>NUCLEOTIDE SEQUENCE</scope>
    <source>
        <strain evidence="9">GL16</strain>
    </source>
</reference>
<dbReference type="GO" id="GO:0072659">
    <property type="term" value="P:protein localization to plasma membrane"/>
    <property type="evidence" value="ECO:0007669"/>
    <property type="project" value="InterPro"/>
</dbReference>
<evidence type="ECO:0000256" key="7">
    <source>
        <dbReference type="ARBA" id="ARBA00022842"/>
    </source>
</evidence>
<evidence type="ECO:0000256" key="4">
    <source>
        <dbReference type="ARBA" id="ARBA00012146"/>
    </source>
</evidence>
<dbReference type="PANTHER" id="PTHR47766">
    <property type="entry name" value="PROTEIN EFR3"/>
    <property type="match status" value="1"/>
</dbReference>
<evidence type="ECO:0000256" key="8">
    <source>
        <dbReference type="SAM" id="MobiDB-lite"/>
    </source>
</evidence>
<evidence type="ECO:0000256" key="6">
    <source>
        <dbReference type="ARBA" id="ARBA00022801"/>
    </source>
</evidence>
<dbReference type="EMBL" id="JAANIT010000515">
    <property type="protein sequence ID" value="KAG1546959.1"/>
    <property type="molecule type" value="Genomic_DNA"/>
</dbReference>
<dbReference type="OrthoDB" id="19232at2759"/>
<feature type="compositionally biased region" description="Polar residues" evidence="8">
    <location>
        <begin position="864"/>
        <end position="889"/>
    </location>
</feature>
<evidence type="ECO:0000256" key="3">
    <source>
        <dbReference type="ARBA" id="ARBA00010216"/>
    </source>
</evidence>
<dbReference type="PANTHER" id="PTHR47766:SF1">
    <property type="entry name" value="PROTEIN EFR3"/>
    <property type="match status" value="1"/>
</dbReference>
<accession>A0A9P6YFA8</accession>
<protein>
    <recommendedName>
        <fullName evidence="4">inorganic diphosphatase</fullName>
        <ecNumber evidence="4">3.6.1.1</ecNumber>
    </recommendedName>
</protein>
<gene>
    <name evidence="9" type="ORF">G6F51_004562</name>
</gene>
<keyword evidence="7" id="KW-0460">Magnesium</keyword>
<name>A0A9P6YFA8_RHIOR</name>
<organism evidence="9 10">
    <name type="scientific">Rhizopus oryzae</name>
    <name type="common">Mucormycosis agent</name>
    <name type="synonym">Rhizopus arrhizus var. delemar</name>
    <dbReference type="NCBI Taxonomy" id="64495"/>
    <lineage>
        <taxon>Eukaryota</taxon>
        <taxon>Fungi</taxon>
        <taxon>Fungi incertae sedis</taxon>
        <taxon>Mucoromycota</taxon>
        <taxon>Mucoromycotina</taxon>
        <taxon>Mucoromycetes</taxon>
        <taxon>Mucorales</taxon>
        <taxon>Mucorineae</taxon>
        <taxon>Rhizopodaceae</taxon>
        <taxon>Rhizopus</taxon>
    </lineage>
</organism>
<dbReference type="SUPFAM" id="SSF50324">
    <property type="entry name" value="Inorganic pyrophosphatase"/>
    <property type="match status" value="1"/>
</dbReference>
<dbReference type="SUPFAM" id="SSF48371">
    <property type="entry name" value="ARM repeat"/>
    <property type="match status" value="1"/>
</dbReference>
<dbReference type="GO" id="GO:0004427">
    <property type="term" value="F:inorganic diphosphate phosphatase activity"/>
    <property type="evidence" value="ECO:0007669"/>
    <property type="project" value="UniProtKB-EC"/>
</dbReference>
<dbReference type="PROSITE" id="PS00387">
    <property type="entry name" value="PPASE"/>
    <property type="match status" value="1"/>
</dbReference>
<dbReference type="AlphaFoldDB" id="A0A9P6YFA8"/>
<dbReference type="EC" id="3.6.1.1" evidence="4"/>
<evidence type="ECO:0000313" key="9">
    <source>
        <dbReference type="EMBL" id="KAG1546959.1"/>
    </source>
</evidence>
<dbReference type="GO" id="GO:0005737">
    <property type="term" value="C:cytoplasm"/>
    <property type="evidence" value="ECO:0007669"/>
    <property type="project" value="InterPro"/>
</dbReference>
<dbReference type="Pfam" id="PF00719">
    <property type="entry name" value="Pyrophosphatase"/>
    <property type="match status" value="1"/>
</dbReference>
<feature type="region of interest" description="Disordered" evidence="8">
    <location>
        <begin position="845"/>
        <end position="935"/>
    </location>
</feature>
<evidence type="ECO:0000256" key="5">
    <source>
        <dbReference type="ARBA" id="ARBA00022723"/>
    </source>
</evidence>
<evidence type="ECO:0000313" key="10">
    <source>
        <dbReference type="Proteomes" id="UP000717996"/>
    </source>
</evidence>
<feature type="compositionally biased region" description="Low complexity" evidence="8">
    <location>
        <begin position="890"/>
        <end position="907"/>
    </location>
</feature>
<keyword evidence="5" id="KW-0479">Metal-binding</keyword>
<dbReference type="GO" id="GO:0000287">
    <property type="term" value="F:magnesium ion binding"/>
    <property type="evidence" value="ECO:0007669"/>
    <property type="project" value="InterPro"/>
</dbReference>
<comment type="similarity">
    <text evidence="3">Belongs to the EFR3 family.</text>
</comment>
<evidence type="ECO:0000256" key="2">
    <source>
        <dbReference type="ARBA" id="ARBA00006220"/>
    </source>
</evidence>
<sequence>MIIEIPKWTNAKNEINKETQFNPIKQDTSNQEPRFIPNIFPYKGYIWNYGAFPQTWEDPSFISPFTGRKGDNDPIDVIEIGQSIGSVGEIRQVKILGIIGLIDQDETDWKVVVIDHNDPVSNNLTDIEDVEKFMPGYLNATNNLFKIYKIPEGNPENTIAFDEQAQNKTFATSIVLETHEHWQRLINGTTPRKEIQTINTSVKGSIYKVKPNDDAVKKVPKARPEPPASIDPSKTICKHATLIQNCYPRKEGETRPCSSELSYLTFYASSRPAKLTKVGSFIQKRVRKDIRKGRKDINQVSLSILKALIQSCYRDLNLFSKHLMNIFCYLLDTNDIVLIDLTCETFIVFNNYYDGSTLGIDNQFTENYERLLNKFSYFSNHEDQLEMKYIGQRGIQSAISSQALLSSNFMQQLNIVLPPIMDTLTDDNKPQLNQLNNETIDIRESALNNDKLDDAYIQSIASHTLSILFSKLTGHYIRMSVTSLLDYINKNDKWTSNNINTAMVIVIEHIHSQYKHVFVSEILQRLGDEDMMSNKQVSLVSILDTVMNTHTLLLGLSVIEALNSIFNLLVKVAGYNTEDKQRSNTIQQGLIHSIGGLSLHKYYENQLNDMADYLISKLRPSTALVNLTIHDYQCLVLSCLDSLYGLSLDSFISSFDLLADKDPRTRLMICKCLYRHLLSSSSPSLSLLSFNSLLYAMHDWIYVSNLNMTDIRFFYAFLCIINHIWNMQATFVVLSFVFKIQPHPCVSVQSMLIYWLKATSILYHIQPLTEYANQLLESSFVLNLTEDVSNIESIEELPETSHSSTTIDRDRVIDIMSNDESLRNVYGLEAGLLTEFDLKKPMNNKMHLIQGPDKDSKPKLSSPWEHSSITLKNPKPSSVKVSTLKQVLATQPTPDDSTQSSTSSSSSLNAFLTRLSPPLPPQSKANTLSLVNPPY</sequence>
<dbReference type="InterPro" id="IPR016024">
    <property type="entry name" value="ARM-type_fold"/>
</dbReference>